<name>A0A2P2N428_RHIMU</name>
<sequence length="47" mass="5692">MHALCANSFQMLHILSYAWRAMVNLSGEKLWLYITHSKHVHGFEWWF</sequence>
<dbReference type="AlphaFoldDB" id="A0A2P2N428"/>
<accession>A0A2P2N428</accession>
<organism evidence="1">
    <name type="scientific">Rhizophora mucronata</name>
    <name type="common">Asiatic mangrove</name>
    <dbReference type="NCBI Taxonomy" id="61149"/>
    <lineage>
        <taxon>Eukaryota</taxon>
        <taxon>Viridiplantae</taxon>
        <taxon>Streptophyta</taxon>
        <taxon>Embryophyta</taxon>
        <taxon>Tracheophyta</taxon>
        <taxon>Spermatophyta</taxon>
        <taxon>Magnoliopsida</taxon>
        <taxon>eudicotyledons</taxon>
        <taxon>Gunneridae</taxon>
        <taxon>Pentapetalae</taxon>
        <taxon>rosids</taxon>
        <taxon>fabids</taxon>
        <taxon>Malpighiales</taxon>
        <taxon>Rhizophoraceae</taxon>
        <taxon>Rhizophora</taxon>
    </lineage>
</organism>
<dbReference type="EMBL" id="GGEC01056740">
    <property type="protein sequence ID" value="MBX37224.1"/>
    <property type="molecule type" value="Transcribed_RNA"/>
</dbReference>
<proteinExistence type="predicted"/>
<reference evidence="1" key="1">
    <citation type="submission" date="2018-02" db="EMBL/GenBank/DDBJ databases">
        <title>Rhizophora mucronata_Transcriptome.</title>
        <authorList>
            <person name="Meera S.P."/>
            <person name="Sreeshan A."/>
            <person name="Augustine A."/>
        </authorList>
    </citation>
    <scope>NUCLEOTIDE SEQUENCE</scope>
    <source>
        <tissue evidence="1">Leaf</tissue>
    </source>
</reference>
<protein>
    <submittedName>
        <fullName evidence="1">Uncharacterized protein</fullName>
    </submittedName>
</protein>
<evidence type="ECO:0000313" key="1">
    <source>
        <dbReference type="EMBL" id="MBX37224.1"/>
    </source>
</evidence>